<keyword evidence="3" id="KW-0547">Nucleotide-binding</keyword>
<reference evidence="12 13" key="1">
    <citation type="journal article" date="2016" name="Nat. Commun.">
        <title>Thousands of microbial genomes shed light on interconnected biogeochemical processes in an aquifer system.</title>
        <authorList>
            <person name="Anantharaman K."/>
            <person name="Brown C.T."/>
            <person name="Hug L.A."/>
            <person name="Sharon I."/>
            <person name="Castelle C.J."/>
            <person name="Probst A.J."/>
            <person name="Thomas B.C."/>
            <person name="Singh A."/>
            <person name="Wilkins M.J."/>
            <person name="Karaoz U."/>
            <person name="Brodie E.L."/>
            <person name="Williams K.H."/>
            <person name="Hubbard S.S."/>
            <person name="Banfield J.F."/>
        </authorList>
    </citation>
    <scope>NUCLEOTIDE SEQUENCE [LARGE SCALE GENOMIC DNA]</scope>
</reference>
<dbReference type="GO" id="GO:0016881">
    <property type="term" value="F:acid-amino acid ligase activity"/>
    <property type="evidence" value="ECO:0007669"/>
    <property type="project" value="InterPro"/>
</dbReference>
<dbReference type="GO" id="GO:0008360">
    <property type="term" value="P:regulation of cell shape"/>
    <property type="evidence" value="ECO:0007669"/>
    <property type="project" value="UniProtKB-KW"/>
</dbReference>
<dbReference type="SUPFAM" id="SSF53244">
    <property type="entry name" value="MurD-like peptide ligases, peptide-binding domain"/>
    <property type="match status" value="1"/>
</dbReference>
<keyword evidence="2" id="KW-0132">Cell division</keyword>
<evidence type="ECO:0000256" key="7">
    <source>
        <dbReference type="ARBA" id="ARBA00023306"/>
    </source>
</evidence>
<dbReference type="PANTHER" id="PTHR43445:SF3">
    <property type="entry name" value="UDP-N-ACETYLMURAMATE--L-ALANINE LIGASE"/>
    <property type="match status" value="1"/>
</dbReference>
<evidence type="ECO:0000256" key="8">
    <source>
        <dbReference type="ARBA" id="ARBA00023316"/>
    </source>
</evidence>
<evidence type="ECO:0000259" key="10">
    <source>
        <dbReference type="Pfam" id="PF02875"/>
    </source>
</evidence>
<dbReference type="InterPro" id="IPR036565">
    <property type="entry name" value="Mur-like_cat_sf"/>
</dbReference>
<evidence type="ECO:0000256" key="1">
    <source>
        <dbReference type="ARBA" id="ARBA00022598"/>
    </source>
</evidence>
<dbReference type="STRING" id="1802129.A3J04_00965"/>
<evidence type="ECO:0000256" key="5">
    <source>
        <dbReference type="ARBA" id="ARBA00022960"/>
    </source>
</evidence>
<evidence type="ECO:0000256" key="2">
    <source>
        <dbReference type="ARBA" id="ARBA00022618"/>
    </source>
</evidence>
<dbReference type="Gene3D" id="3.90.190.20">
    <property type="entry name" value="Mur ligase, C-terminal domain"/>
    <property type="match status" value="1"/>
</dbReference>
<comment type="caution">
    <text evidence="12">The sequence shown here is derived from an EMBL/GenBank/DDBJ whole genome shotgun (WGS) entry which is preliminary data.</text>
</comment>
<keyword evidence="7" id="KW-0131">Cell cycle</keyword>
<sequence>MKYFFVGIKGVGVCGVATIYKEHGNEVLGSDTDEVFFTDAILERLKIPVVSFDPVHITPDIARVIYSSAYTVDHPQIKKALELNIPTAPYQEALAEIFNERTGVLVTGTHGKTTSAAMIGKILEEAERDPTVIVGGALIQWDATARAGAQTEGLMVAEGDEYQAKILSLKPKYLLLTNIDYDHPDFYPTEESYRAVFQKLLQSLPDGAIVVAPKALRSFVDPLTNAKKIFFGACIDPPLSLMLWGAHNQTNALGVIALAYELGIPEEKARATLKNFAGTKRRMELYTGENDDIVVIDDYAHHPTEIQATLFAVREHYPERKIIAYFQPHTYSRTKTFLEDFGSSFDDADSVALLDVYGSAREKDPSFDMSIFVQQVKKHHEQVDYVATIDNSFSHAKKNASKGSVVITLGAGDVWRVAQMISTKLAAS</sequence>
<protein>
    <recommendedName>
        <fullName evidence="14">UDP-N-acetylmuramate--L-alanine ligase</fullName>
    </recommendedName>
</protein>
<gene>
    <name evidence="12" type="ORF">A3J04_00965</name>
</gene>
<dbReference type="InterPro" id="IPR036615">
    <property type="entry name" value="Mur_ligase_C_dom_sf"/>
</dbReference>
<keyword evidence="6" id="KW-0573">Peptidoglycan synthesis</keyword>
<evidence type="ECO:0000256" key="3">
    <source>
        <dbReference type="ARBA" id="ARBA00022741"/>
    </source>
</evidence>
<dbReference type="GO" id="GO:0051301">
    <property type="term" value="P:cell division"/>
    <property type="evidence" value="ECO:0007669"/>
    <property type="project" value="UniProtKB-KW"/>
</dbReference>
<dbReference type="Pfam" id="PF02875">
    <property type="entry name" value="Mur_ligase_C"/>
    <property type="match status" value="1"/>
</dbReference>
<dbReference type="PANTHER" id="PTHR43445">
    <property type="entry name" value="UDP-N-ACETYLMURAMATE--L-ALANINE LIGASE-RELATED"/>
    <property type="match status" value="1"/>
</dbReference>
<dbReference type="InterPro" id="IPR000713">
    <property type="entry name" value="Mur_ligase_N"/>
</dbReference>
<dbReference type="GO" id="GO:0009252">
    <property type="term" value="P:peptidoglycan biosynthetic process"/>
    <property type="evidence" value="ECO:0007669"/>
    <property type="project" value="UniProtKB-KW"/>
</dbReference>
<dbReference type="Pfam" id="PF01225">
    <property type="entry name" value="Mur_ligase"/>
    <property type="match status" value="1"/>
</dbReference>
<feature type="domain" description="Mur ligase N-terminal catalytic" evidence="9">
    <location>
        <begin position="4"/>
        <end position="100"/>
    </location>
</feature>
<dbReference type="Gene3D" id="3.40.1190.10">
    <property type="entry name" value="Mur-like, catalytic domain"/>
    <property type="match status" value="1"/>
</dbReference>
<dbReference type="Proteomes" id="UP000177954">
    <property type="component" value="Unassembled WGS sequence"/>
</dbReference>
<dbReference type="InterPro" id="IPR050061">
    <property type="entry name" value="MurCDEF_pg_biosynth"/>
</dbReference>
<dbReference type="InterPro" id="IPR013221">
    <property type="entry name" value="Mur_ligase_cen"/>
</dbReference>
<organism evidence="12 13">
    <name type="scientific">Candidatus Ryanbacteria bacterium RIFCSPLOWO2_02_FULL_47_14</name>
    <dbReference type="NCBI Taxonomy" id="1802129"/>
    <lineage>
        <taxon>Bacteria</taxon>
        <taxon>Candidatus Ryaniibacteriota</taxon>
    </lineage>
</organism>
<keyword evidence="1" id="KW-0436">Ligase</keyword>
<keyword evidence="5" id="KW-0133">Cell shape</keyword>
<proteinExistence type="predicted"/>
<feature type="domain" description="Mur ligase C-terminal" evidence="10">
    <location>
        <begin position="281"/>
        <end position="412"/>
    </location>
</feature>
<evidence type="ECO:0000313" key="13">
    <source>
        <dbReference type="Proteomes" id="UP000177954"/>
    </source>
</evidence>
<evidence type="ECO:0000259" key="11">
    <source>
        <dbReference type="Pfam" id="PF08245"/>
    </source>
</evidence>
<dbReference type="EMBL" id="MHNZ01000023">
    <property type="protein sequence ID" value="OGZ56202.1"/>
    <property type="molecule type" value="Genomic_DNA"/>
</dbReference>
<dbReference type="GO" id="GO:0071555">
    <property type="term" value="P:cell wall organization"/>
    <property type="evidence" value="ECO:0007669"/>
    <property type="project" value="UniProtKB-KW"/>
</dbReference>
<feature type="domain" description="Mur ligase central" evidence="11">
    <location>
        <begin position="106"/>
        <end position="213"/>
    </location>
</feature>
<evidence type="ECO:0000256" key="6">
    <source>
        <dbReference type="ARBA" id="ARBA00022984"/>
    </source>
</evidence>
<dbReference type="GO" id="GO:0005524">
    <property type="term" value="F:ATP binding"/>
    <property type="evidence" value="ECO:0007669"/>
    <property type="project" value="UniProtKB-KW"/>
</dbReference>
<evidence type="ECO:0000313" key="12">
    <source>
        <dbReference type="EMBL" id="OGZ56202.1"/>
    </source>
</evidence>
<keyword evidence="8" id="KW-0961">Cell wall biogenesis/degradation</keyword>
<dbReference type="SUPFAM" id="SSF51984">
    <property type="entry name" value="MurCD N-terminal domain"/>
    <property type="match status" value="1"/>
</dbReference>
<dbReference type="InterPro" id="IPR004101">
    <property type="entry name" value="Mur_ligase_C"/>
</dbReference>
<dbReference type="SUPFAM" id="SSF53623">
    <property type="entry name" value="MurD-like peptide ligases, catalytic domain"/>
    <property type="match status" value="1"/>
</dbReference>
<dbReference type="AlphaFoldDB" id="A0A1G2H154"/>
<evidence type="ECO:0000256" key="4">
    <source>
        <dbReference type="ARBA" id="ARBA00022840"/>
    </source>
</evidence>
<name>A0A1G2H154_9BACT</name>
<dbReference type="Pfam" id="PF08245">
    <property type="entry name" value="Mur_ligase_M"/>
    <property type="match status" value="1"/>
</dbReference>
<evidence type="ECO:0008006" key="14">
    <source>
        <dbReference type="Google" id="ProtNLM"/>
    </source>
</evidence>
<accession>A0A1G2H154</accession>
<evidence type="ECO:0000259" key="9">
    <source>
        <dbReference type="Pfam" id="PF01225"/>
    </source>
</evidence>
<keyword evidence="4" id="KW-0067">ATP-binding</keyword>
<dbReference type="Gene3D" id="3.40.50.720">
    <property type="entry name" value="NAD(P)-binding Rossmann-like Domain"/>
    <property type="match status" value="1"/>
</dbReference>